<accession>A0A9D1SKL9</accession>
<dbReference type="InterPro" id="IPR009296">
    <property type="entry name" value="DUF951"/>
</dbReference>
<reference evidence="1" key="1">
    <citation type="submission" date="2020-10" db="EMBL/GenBank/DDBJ databases">
        <authorList>
            <person name="Gilroy R."/>
        </authorList>
    </citation>
    <scope>NUCLEOTIDE SEQUENCE</scope>
    <source>
        <strain evidence="1">CHK160-1198</strain>
    </source>
</reference>
<dbReference type="PANTHER" id="PTHR38455">
    <property type="entry name" value="HYPOTHETICAL CYTOSOLIC PROTEIN"/>
    <property type="match status" value="1"/>
</dbReference>
<evidence type="ECO:0000313" key="2">
    <source>
        <dbReference type="Proteomes" id="UP000824099"/>
    </source>
</evidence>
<name>A0A9D1SKL9_9FIRM</name>
<protein>
    <submittedName>
        <fullName evidence="1">DUF951 domain-containing protein</fullName>
    </submittedName>
</protein>
<evidence type="ECO:0000313" key="1">
    <source>
        <dbReference type="EMBL" id="HIU63949.1"/>
    </source>
</evidence>
<dbReference type="EMBL" id="DVNI01000040">
    <property type="protein sequence ID" value="HIU63949.1"/>
    <property type="molecule type" value="Genomic_DNA"/>
</dbReference>
<dbReference type="Proteomes" id="UP000824099">
    <property type="component" value="Unassembled WGS sequence"/>
</dbReference>
<dbReference type="Pfam" id="PF06107">
    <property type="entry name" value="DUF951"/>
    <property type="match status" value="1"/>
</dbReference>
<gene>
    <name evidence="1" type="ORF">IAB06_02740</name>
</gene>
<dbReference type="PANTHER" id="PTHR38455:SF1">
    <property type="entry name" value="DUF951 DOMAIN-CONTAINING PROTEIN"/>
    <property type="match status" value="1"/>
</dbReference>
<comment type="caution">
    <text evidence="1">The sequence shown here is derived from an EMBL/GenBank/DDBJ whole genome shotgun (WGS) entry which is preliminary data.</text>
</comment>
<reference evidence="1" key="2">
    <citation type="journal article" date="2021" name="PeerJ">
        <title>Extensive microbial diversity within the chicken gut microbiome revealed by metagenomics and culture.</title>
        <authorList>
            <person name="Gilroy R."/>
            <person name="Ravi A."/>
            <person name="Getino M."/>
            <person name="Pursley I."/>
            <person name="Horton D.L."/>
            <person name="Alikhan N.F."/>
            <person name="Baker D."/>
            <person name="Gharbi K."/>
            <person name="Hall N."/>
            <person name="Watson M."/>
            <person name="Adriaenssens E.M."/>
            <person name="Foster-Nyarko E."/>
            <person name="Jarju S."/>
            <person name="Secka A."/>
            <person name="Antonio M."/>
            <person name="Oren A."/>
            <person name="Chaudhuri R.R."/>
            <person name="La Ragione R."/>
            <person name="Hildebrand F."/>
            <person name="Pallen M.J."/>
        </authorList>
    </citation>
    <scope>NUCLEOTIDE SEQUENCE</scope>
    <source>
        <strain evidence="1">CHK160-1198</strain>
    </source>
</reference>
<dbReference type="PIRSF" id="PIRSF037263">
    <property type="entry name" value="DUF951_bac"/>
    <property type="match status" value="1"/>
</dbReference>
<proteinExistence type="predicted"/>
<organism evidence="1 2">
    <name type="scientific">Candidatus Avacidaminococcus intestinavium</name>
    <dbReference type="NCBI Taxonomy" id="2840684"/>
    <lineage>
        <taxon>Bacteria</taxon>
        <taxon>Bacillati</taxon>
        <taxon>Bacillota</taxon>
        <taxon>Negativicutes</taxon>
        <taxon>Acidaminococcales</taxon>
        <taxon>Acidaminococcaceae</taxon>
        <taxon>Acidaminococcaceae incertae sedis</taxon>
        <taxon>Candidatus Avacidaminococcus</taxon>
    </lineage>
</organism>
<dbReference type="AlphaFoldDB" id="A0A9D1SKL9"/>
<sequence length="68" mass="7758">MKKEIYAVGDVVRMKKAHPCGSYEWLITRTGMDFGLKCRGCGRFVMIPRIKFEKGVKCVLETDTTQEA</sequence>